<organism evidence="4 5">
    <name type="scientific">Streptococcus sinensis</name>
    <dbReference type="NCBI Taxonomy" id="176090"/>
    <lineage>
        <taxon>Bacteria</taxon>
        <taxon>Bacillati</taxon>
        <taxon>Bacillota</taxon>
        <taxon>Bacilli</taxon>
        <taxon>Lactobacillales</taxon>
        <taxon>Streptococcaceae</taxon>
        <taxon>Streptococcus</taxon>
    </lineage>
</organism>
<dbReference type="GeneID" id="93786979"/>
<dbReference type="PATRIC" id="fig|176090.4.peg.1905"/>
<comment type="subcellular location">
    <subcellularLocation>
        <location evidence="3">Cytoplasm</location>
    </subcellularLocation>
    <text evidence="3">The tmRNA-SmpB complex associates with stalled 70S ribosomes.</text>
</comment>
<dbReference type="InterPro" id="IPR020081">
    <property type="entry name" value="SsrA-bd_prot_CS"/>
</dbReference>
<dbReference type="GO" id="GO:0070930">
    <property type="term" value="P:trans-translation-dependent protein tagging"/>
    <property type="evidence" value="ECO:0007669"/>
    <property type="project" value="TreeGrafter"/>
</dbReference>
<comment type="caution">
    <text evidence="4">The sequence shown here is derived from an EMBL/GenBank/DDBJ whole genome shotgun (WGS) entry which is preliminary data.</text>
</comment>
<name>A0A0A0DE54_9STRE</name>
<dbReference type="PROSITE" id="PS01317">
    <property type="entry name" value="SSRP"/>
    <property type="match status" value="1"/>
</dbReference>
<dbReference type="RefSeq" id="WP_002894882.1">
    <property type="nucleotide sequence ID" value="NZ_JPEN01000110.1"/>
</dbReference>
<dbReference type="InterPro" id="IPR023620">
    <property type="entry name" value="SmpB"/>
</dbReference>
<dbReference type="GeneID" id="48423073"/>
<evidence type="ECO:0000313" key="5">
    <source>
        <dbReference type="Proteomes" id="UP000030019"/>
    </source>
</evidence>
<comment type="function">
    <text evidence="3">Required for rescue of stalled ribosomes mediated by trans-translation. Binds to transfer-messenger RNA (tmRNA), required for stable association of tmRNA with ribosomes. tmRNA and SmpB together mimic tRNA shape, replacing the anticodon stem-loop with SmpB. tmRNA is encoded by the ssrA gene; the 2 termini fold to resemble tRNA(Ala) and it encodes a 'tag peptide', a short internal open reading frame. During trans-translation Ala-aminoacylated tmRNA acts like a tRNA, entering the A-site of stalled ribosomes, displacing the stalled mRNA. The ribosome then switches to translate the ORF on the tmRNA; the nascent peptide is terminated with the 'tag peptide' encoded by the tmRNA and targeted for degradation. The ribosome is freed to recommence translation, which seems to be the essential function of trans-translation.</text>
</comment>
<evidence type="ECO:0000313" key="4">
    <source>
        <dbReference type="EMBL" id="KGM36320.1"/>
    </source>
</evidence>
<evidence type="ECO:0000256" key="1">
    <source>
        <dbReference type="ARBA" id="ARBA00022490"/>
    </source>
</evidence>
<dbReference type="NCBIfam" id="NF003843">
    <property type="entry name" value="PRK05422.1"/>
    <property type="match status" value="1"/>
</dbReference>
<dbReference type="GO" id="GO:0070929">
    <property type="term" value="P:trans-translation"/>
    <property type="evidence" value="ECO:0007669"/>
    <property type="project" value="UniProtKB-UniRule"/>
</dbReference>
<dbReference type="SMR" id="A0A0A0DE54"/>
<reference evidence="4 5" key="1">
    <citation type="submission" date="2014-06" db="EMBL/GenBank/DDBJ databases">
        <authorList>
            <person name="Teng J.L."/>
            <person name="Huang Y."/>
            <person name="Tse H."/>
            <person name="Lau S.K."/>
            <person name="Woo P.C."/>
        </authorList>
    </citation>
    <scope>NUCLEOTIDE SEQUENCE [LARGE SCALE GENOMIC DNA]</scope>
    <source>
        <strain evidence="4 5">HKU4</strain>
    </source>
</reference>
<dbReference type="eggNOG" id="COG0691">
    <property type="taxonomic scope" value="Bacteria"/>
</dbReference>
<gene>
    <name evidence="3" type="primary">smpB</name>
    <name evidence="4" type="ORF">SSIN_1959</name>
</gene>
<protein>
    <recommendedName>
        <fullName evidence="3">SsrA-binding protein</fullName>
    </recommendedName>
    <alternativeName>
        <fullName evidence="3">Small protein B</fullName>
    </alternativeName>
</protein>
<dbReference type="SUPFAM" id="SSF74982">
    <property type="entry name" value="Small protein B (SmpB)"/>
    <property type="match status" value="1"/>
</dbReference>
<dbReference type="EMBL" id="JPEN01000110">
    <property type="protein sequence ID" value="KGM36320.1"/>
    <property type="molecule type" value="Genomic_DNA"/>
</dbReference>
<dbReference type="Proteomes" id="UP000030019">
    <property type="component" value="Unassembled WGS sequence"/>
</dbReference>
<dbReference type="InterPro" id="IPR000037">
    <property type="entry name" value="SsrA-bd_prot"/>
</dbReference>
<dbReference type="STRING" id="176090.SSIN_1959"/>
<evidence type="ECO:0000256" key="2">
    <source>
        <dbReference type="ARBA" id="ARBA00022884"/>
    </source>
</evidence>
<dbReference type="Pfam" id="PF01668">
    <property type="entry name" value="SmpB"/>
    <property type="match status" value="1"/>
</dbReference>
<comment type="similarity">
    <text evidence="3">Belongs to the SmpB family.</text>
</comment>
<keyword evidence="5" id="KW-1185">Reference proteome</keyword>
<dbReference type="NCBIfam" id="TIGR00086">
    <property type="entry name" value="smpB"/>
    <property type="match status" value="1"/>
</dbReference>
<keyword evidence="2 3" id="KW-0694">RNA-binding</keyword>
<dbReference type="Gene3D" id="2.40.280.10">
    <property type="match status" value="1"/>
</dbReference>
<dbReference type="CDD" id="cd09294">
    <property type="entry name" value="SmpB"/>
    <property type="match status" value="1"/>
</dbReference>
<dbReference type="GO" id="GO:0005829">
    <property type="term" value="C:cytosol"/>
    <property type="evidence" value="ECO:0007669"/>
    <property type="project" value="TreeGrafter"/>
</dbReference>
<dbReference type="AlphaFoldDB" id="A0A0A0DE54"/>
<dbReference type="GO" id="GO:0003723">
    <property type="term" value="F:RNA binding"/>
    <property type="evidence" value="ECO:0007669"/>
    <property type="project" value="UniProtKB-UniRule"/>
</dbReference>
<dbReference type="HAMAP" id="MF_00023">
    <property type="entry name" value="SmpB"/>
    <property type="match status" value="1"/>
</dbReference>
<sequence length="155" mass="17827">MAKGEGKVVAQNKKARHDYTIVDTIEAGMVLTGTEIKSVRAARINLKDGFAQIKNGEAWLSNVHIAPYEEGNIWNQEPERRRKLLLHKKQIQKLEQETKGTGMTLVPLKVYLKDGYAKLLLGLAKGKHDYDKRESIKRREQNRDIARQMKNFNTR</sequence>
<dbReference type="PANTHER" id="PTHR30308">
    <property type="entry name" value="TMRNA-BINDING COMPONENT OF TRANS-TRANSLATION TAGGING COMPLEX"/>
    <property type="match status" value="1"/>
</dbReference>
<keyword evidence="1 3" id="KW-0963">Cytoplasm</keyword>
<evidence type="ECO:0000256" key="3">
    <source>
        <dbReference type="HAMAP-Rule" id="MF_00023"/>
    </source>
</evidence>
<dbReference type="PANTHER" id="PTHR30308:SF2">
    <property type="entry name" value="SSRA-BINDING PROTEIN"/>
    <property type="match status" value="1"/>
</dbReference>
<proteinExistence type="inferred from homology"/>
<accession>A0A0A0DE54</accession>